<dbReference type="Proteomes" id="UP001170717">
    <property type="component" value="Unassembled WGS sequence"/>
</dbReference>
<evidence type="ECO:0000313" key="8">
    <source>
        <dbReference type="EMBL" id="MDO6575975.1"/>
    </source>
</evidence>
<reference evidence="8" key="2">
    <citation type="submission" date="2023-07" db="EMBL/GenBank/DDBJ databases">
        <title>Genome content predicts the carbon catabolic preferences of heterotrophic bacteria.</title>
        <authorList>
            <person name="Gralka M."/>
        </authorList>
    </citation>
    <scope>NUCLEOTIDE SEQUENCE</scope>
    <source>
        <strain evidence="8">F2M12</strain>
    </source>
</reference>
<feature type="domain" description="Lipopolysaccharide assembly protein A" evidence="6">
    <location>
        <begin position="23"/>
        <end position="84"/>
    </location>
</feature>
<evidence type="ECO:0000256" key="3">
    <source>
        <dbReference type="ARBA" id="ARBA00022989"/>
    </source>
</evidence>
<feature type="transmembrane region" description="Helical" evidence="5">
    <location>
        <begin position="45"/>
        <end position="67"/>
    </location>
</feature>
<comment type="function">
    <text evidence="5">Involved in the assembly of lipopolysaccharide (LPS).</text>
</comment>
<dbReference type="Pfam" id="PF06305">
    <property type="entry name" value="LapA_dom"/>
    <property type="match status" value="1"/>
</dbReference>
<dbReference type="GO" id="GO:0005886">
    <property type="term" value="C:plasma membrane"/>
    <property type="evidence" value="ECO:0007669"/>
    <property type="project" value="UniProtKB-SubCell"/>
</dbReference>
<comment type="subcellular location">
    <subcellularLocation>
        <location evidence="5">Cell inner membrane</location>
        <topology evidence="5">Single-pass membrane protein</topology>
    </subcellularLocation>
</comment>
<name>A0AAW7YX02_9ALTE</name>
<dbReference type="EMBL" id="CP013926">
    <property type="protein sequence ID" value="AMJ73703.1"/>
    <property type="molecule type" value="Genomic_DNA"/>
</dbReference>
<keyword evidence="4 5" id="KW-0472">Membrane</keyword>
<comment type="similarity">
    <text evidence="5">Belongs to the LapA family.</text>
</comment>
<evidence type="ECO:0000256" key="5">
    <source>
        <dbReference type="HAMAP-Rule" id="MF_01948"/>
    </source>
</evidence>
<keyword evidence="2 5" id="KW-0812">Transmembrane</keyword>
<proteinExistence type="inferred from homology"/>
<protein>
    <recommendedName>
        <fullName evidence="5">Probable lipopolysaccharide assembly protein A</fullName>
    </recommendedName>
</protein>
<dbReference type="Proteomes" id="UP000056750">
    <property type="component" value="Chromosome"/>
</dbReference>
<dbReference type="HAMAP" id="MF_01948">
    <property type="entry name" value="LPS_assembly_LapA"/>
    <property type="match status" value="1"/>
</dbReference>
<evidence type="ECO:0000313" key="9">
    <source>
        <dbReference type="Proteomes" id="UP000056750"/>
    </source>
</evidence>
<keyword evidence="1 5" id="KW-1003">Cell membrane</keyword>
<sequence length="85" mass="9296">MKGILTILAILILLTFAFVIGTQNEAYITVNYLIAQANMRVSTLIAIALSLGVLVGILIMSASWLRLRVQLLSANSKINSLKKEH</sequence>
<dbReference type="AlphaFoldDB" id="A0AAW7YX02"/>
<evidence type="ECO:0000256" key="2">
    <source>
        <dbReference type="ARBA" id="ARBA00022692"/>
    </source>
</evidence>
<dbReference type="InterPro" id="IPR032906">
    <property type="entry name" value="LapA"/>
</dbReference>
<dbReference type="GO" id="GO:0008653">
    <property type="term" value="P:lipopolysaccharide metabolic process"/>
    <property type="evidence" value="ECO:0007669"/>
    <property type="project" value="InterPro"/>
</dbReference>
<comment type="caution">
    <text evidence="5">Lacks conserved residue(s) required for the propagation of feature annotation.</text>
</comment>
<evidence type="ECO:0000313" key="10">
    <source>
        <dbReference type="Proteomes" id="UP001170717"/>
    </source>
</evidence>
<evidence type="ECO:0000256" key="1">
    <source>
        <dbReference type="ARBA" id="ARBA00022475"/>
    </source>
</evidence>
<evidence type="ECO:0000256" key="4">
    <source>
        <dbReference type="ARBA" id="ARBA00023136"/>
    </source>
</evidence>
<keyword evidence="9" id="KW-1185">Reference proteome</keyword>
<accession>A0AAW7YX02</accession>
<evidence type="ECO:0000313" key="7">
    <source>
        <dbReference type="EMBL" id="AMJ73703.1"/>
    </source>
</evidence>
<dbReference type="KEGG" id="asq:AVL57_06770"/>
<gene>
    <name evidence="5" type="primary">lapA</name>
    <name evidence="7" type="ORF">AVL57_06770</name>
    <name evidence="8" type="ORF">Q4527_01145</name>
</gene>
<organism evidence="8 10">
    <name type="scientific">Alteromonas stellipolaris</name>
    <dbReference type="NCBI Taxonomy" id="233316"/>
    <lineage>
        <taxon>Bacteria</taxon>
        <taxon>Pseudomonadati</taxon>
        <taxon>Pseudomonadota</taxon>
        <taxon>Gammaproteobacteria</taxon>
        <taxon>Alteromonadales</taxon>
        <taxon>Alteromonadaceae</taxon>
        <taxon>Alteromonas/Salinimonas group</taxon>
        <taxon>Alteromonas</taxon>
    </lineage>
</organism>
<dbReference type="RefSeq" id="WP_057791948.1">
    <property type="nucleotide sequence ID" value="NZ_CANLMS010000006.1"/>
</dbReference>
<keyword evidence="3 5" id="KW-1133">Transmembrane helix</keyword>
<keyword evidence="5" id="KW-0997">Cell inner membrane</keyword>
<reference evidence="7 9" key="1">
    <citation type="submission" date="2015-12" db="EMBL/GenBank/DDBJ databases">
        <title>Intraspecies pangenome expansion in the marine bacterium Alteromonas.</title>
        <authorList>
            <person name="Lopez-Perez M."/>
            <person name="Rodriguez-Valera F."/>
        </authorList>
    </citation>
    <scope>NUCLEOTIDE SEQUENCE [LARGE SCALE GENOMIC DNA]</scope>
    <source>
        <strain evidence="7 9">LMG 21861</strain>
    </source>
</reference>
<dbReference type="InterPro" id="IPR010445">
    <property type="entry name" value="LapA_dom"/>
</dbReference>
<dbReference type="EMBL" id="JAUOQI010000001">
    <property type="protein sequence ID" value="MDO6575975.1"/>
    <property type="molecule type" value="Genomic_DNA"/>
</dbReference>
<dbReference type="GeneID" id="83257378"/>
<evidence type="ECO:0000259" key="6">
    <source>
        <dbReference type="Pfam" id="PF06305"/>
    </source>
</evidence>